<name>A0A914YFB1_9BILA</name>
<protein>
    <submittedName>
        <fullName evidence="2">Helicase ATP-binding domain-containing protein</fullName>
    </submittedName>
</protein>
<proteinExistence type="predicted"/>
<dbReference type="AlphaFoldDB" id="A0A914YFB1"/>
<dbReference type="Gene3D" id="3.40.50.300">
    <property type="entry name" value="P-loop containing nucleotide triphosphate hydrolases"/>
    <property type="match status" value="1"/>
</dbReference>
<evidence type="ECO:0000313" key="2">
    <source>
        <dbReference type="WBParaSite" id="PSU_v2.g18007.t1"/>
    </source>
</evidence>
<dbReference type="WBParaSite" id="PSU_v2.g18007.t1">
    <property type="protein sequence ID" value="PSU_v2.g18007.t1"/>
    <property type="gene ID" value="PSU_v2.g18007"/>
</dbReference>
<dbReference type="Proteomes" id="UP000887577">
    <property type="component" value="Unplaced"/>
</dbReference>
<organism evidence="1 2">
    <name type="scientific">Panagrolaimus superbus</name>
    <dbReference type="NCBI Taxonomy" id="310955"/>
    <lineage>
        <taxon>Eukaryota</taxon>
        <taxon>Metazoa</taxon>
        <taxon>Ecdysozoa</taxon>
        <taxon>Nematoda</taxon>
        <taxon>Chromadorea</taxon>
        <taxon>Rhabditida</taxon>
        <taxon>Tylenchina</taxon>
        <taxon>Panagrolaimomorpha</taxon>
        <taxon>Panagrolaimoidea</taxon>
        <taxon>Panagrolaimidae</taxon>
        <taxon>Panagrolaimus</taxon>
    </lineage>
</organism>
<dbReference type="InterPro" id="IPR027417">
    <property type="entry name" value="P-loop_NTPase"/>
</dbReference>
<keyword evidence="1" id="KW-1185">Reference proteome</keyword>
<accession>A0A914YFB1</accession>
<reference evidence="2" key="1">
    <citation type="submission" date="2022-11" db="UniProtKB">
        <authorList>
            <consortium name="WormBaseParasite"/>
        </authorList>
    </citation>
    <scope>IDENTIFICATION</scope>
</reference>
<dbReference type="SUPFAM" id="SSF52540">
    <property type="entry name" value="P-loop containing nucleoside triphosphate hydrolases"/>
    <property type="match status" value="1"/>
</dbReference>
<sequence>MGRLLNLMKHDHQEWDDLLMLDMKYLVIDEADYFLTGPKTKDILQFLENERLPPANQRQNLYFSPTLRTERLELLADEYSNVSKMVFLSSSLECNQRIKFIVENIPSANNKPEMLQNCVKKIIAENDGKCPRIMVFTNIKVSFF</sequence>
<evidence type="ECO:0000313" key="1">
    <source>
        <dbReference type="Proteomes" id="UP000887577"/>
    </source>
</evidence>